<dbReference type="PANTHER" id="PTHR13947:SF37">
    <property type="entry name" value="LD18367P"/>
    <property type="match status" value="1"/>
</dbReference>
<name>A0ABQ1YZH7_9BACT</name>
<proteinExistence type="predicted"/>
<reference evidence="5" key="1">
    <citation type="journal article" date="2019" name="Int. J. Syst. Evol. Microbiol.">
        <title>The Global Catalogue of Microorganisms (GCM) 10K type strain sequencing project: providing services to taxonomists for standard genome sequencing and annotation.</title>
        <authorList>
            <consortium name="The Broad Institute Genomics Platform"/>
            <consortium name="The Broad Institute Genome Sequencing Center for Infectious Disease"/>
            <person name="Wu L."/>
            <person name="Ma J."/>
        </authorList>
    </citation>
    <scope>NUCLEOTIDE SEQUENCE [LARGE SCALE GENOMIC DNA]</scope>
    <source>
        <strain evidence="5">CGMCC 1.15288</strain>
    </source>
</reference>
<evidence type="ECO:0000259" key="3">
    <source>
        <dbReference type="PROSITE" id="PS51186"/>
    </source>
</evidence>
<evidence type="ECO:0008006" key="6">
    <source>
        <dbReference type="Google" id="ProtNLM"/>
    </source>
</evidence>
<comment type="caution">
    <text evidence="4">The sequence shown here is derived from an EMBL/GenBank/DDBJ whole genome shotgun (WGS) entry which is preliminary data.</text>
</comment>
<keyword evidence="5" id="KW-1185">Reference proteome</keyword>
<feature type="domain" description="N-acetyltransferase" evidence="3">
    <location>
        <begin position="164"/>
        <end position="314"/>
    </location>
</feature>
<dbReference type="SMART" id="SM00347">
    <property type="entry name" value="HTH_MARR"/>
    <property type="match status" value="1"/>
</dbReference>
<evidence type="ECO:0000259" key="2">
    <source>
        <dbReference type="PROSITE" id="PS50995"/>
    </source>
</evidence>
<dbReference type="SUPFAM" id="SSF46785">
    <property type="entry name" value="Winged helix' DNA-binding domain"/>
    <property type="match status" value="1"/>
</dbReference>
<evidence type="ECO:0000256" key="1">
    <source>
        <dbReference type="ARBA" id="ARBA00022679"/>
    </source>
</evidence>
<feature type="domain" description="HTH marR-type" evidence="2">
    <location>
        <begin position="9"/>
        <end position="157"/>
    </location>
</feature>
<dbReference type="InterPro" id="IPR050769">
    <property type="entry name" value="NAT_camello-type"/>
</dbReference>
<dbReference type="InterPro" id="IPR036390">
    <property type="entry name" value="WH_DNA-bd_sf"/>
</dbReference>
<dbReference type="SUPFAM" id="SSF55729">
    <property type="entry name" value="Acyl-CoA N-acyltransferases (Nat)"/>
    <property type="match status" value="1"/>
</dbReference>
<protein>
    <recommendedName>
        <fullName evidence="6">Transcriptional regulator, MarR family with acetyltransferase activity</fullName>
    </recommendedName>
</protein>
<gene>
    <name evidence="4" type="ORF">GCM10007423_42130</name>
</gene>
<dbReference type="EMBL" id="BMIA01000003">
    <property type="protein sequence ID" value="GGH44161.1"/>
    <property type="molecule type" value="Genomic_DNA"/>
</dbReference>
<dbReference type="InterPro" id="IPR000182">
    <property type="entry name" value="GNAT_dom"/>
</dbReference>
<dbReference type="InterPro" id="IPR036388">
    <property type="entry name" value="WH-like_DNA-bd_sf"/>
</dbReference>
<dbReference type="Proteomes" id="UP000600214">
    <property type="component" value="Unassembled WGS sequence"/>
</dbReference>
<dbReference type="Pfam" id="PF00583">
    <property type="entry name" value="Acetyltransf_1"/>
    <property type="match status" value="1"/>
</dbReference>
<dbReference type="InterPro" id="IPR016181">
    <property type="entry name" value="Acyl_CoA_acyltransferase"/>
</dbReference>
<dbReference type="CDD" id="cd00090">
    <property type="entry name" value="HTH_ARSR"/>
    <property type="match status" value="1"/>
</dbReference>
<dbReference type="PROSITE" id="PS50995">
    <property type="entry name" value="HTH_MARR_2"/>
    <property type="match status" value="1"/>
</dbReference>
<accession>A0ABQ1YZH7</accession>
<dbReference type="Gene3D" id="3.40.630.30">
    <property type="match status" value="1"/>
</dbReference>
<dbReference type="InterPro" id="IPR000835">
    <property type="entry name" value="HTH_MarR-typ"/>
</dbReference>
<dbReference type="RefSeq" id="WP_188935787.1">
    <property type="nucleotide sequence ID" value="NZ_BMIA01000003.1"/>
</dbReference>
<dbReference type="PROSITE" id="PS51186">
    <property type="entry name" value="GNAT"/>
    <property type="match status" value="1"/>
</dbReference>
<evidence type="ECO:0000313" key="5">
    <source>
        <dbReference type="Proteomes" id="UP000600214"/>
    </source>
</evidence>
<evidence type="ECO:0000313" key="4">
    <source>
        <dbReference type="EMBL" id="GGH44161.1"/>
    </source>
</evidence>
<dbReference type="Gene3D" id="1.10.10.10">
    <property type="entry name" value="Winged helix-like DNA-binding domain superfamily/Winged helix DNA-binding domain"/>
    <property type="match status" value="1"/>
</dbReference>
<dbReference type="PANTHER" id="PTHR13947">
    <property type="entry name" value="GNAT FAMILY N-ACETYLTRANSFERASE"/>
    <property type="match status" value="1"/>
</dbReference>
<sequence length="316" mass="35867">MNIFNEVGALAISTRLQRLSDQFRKDGVLIYQHNGINFEPKWFPVIYALHAKEALGIMELSEEIGYAHPSTISLLKELEKEGLVESFKDGRDERKRMVRLSGKAKALVEQMQPVWGKIRKTAEQIIDNANNLLQAMDETEYQLNKEGFFERYKRMENEETNAAIRIVDYTPEYAQAFYDLNYAWISETYEVEPEDEKTLSNPETYYLKDGGAILIALYGDEPVGTCALKRNGDVVEMSKMTVSKSMRGKKIGDLLGNAVIEKARELGASKVILYSNRRGSAAGINLYKKLGFEEVPLTGHNFKRADIKMELGLMPS</sequence>
<keyword evidence="1" id="KW-0808">Transferase</keyword>
<dbReference type="CDD" id="cd04301">
    <property type="entry name" value="NAT_SF"/>
    <property type="match status" value="1"/>
</dbReference>
<dbReference type="InterPro" id="IPR011991">
    <property type="entry name" value="ArsR-like_HTH"/>
</dbReference>
<organism evidence="4 5">
    <name type="scientific">Dyadobacter endophyticus</name>
    <dbReference type="NCBI Taxonomy" id="1749036"/>
    <lineage>
        <taxon>Bacteria</taxon>
        <taxon>Pseudomonadati</taxon>
        <taxon>Bacteroidota</taxon>
        <taxon>Cytophagia</taxon>
        <taxon>Cytophagales</taxon>
        <taxon>Spirosomataceae</taxon>
        <taxon>Dyadobacter</taxon>
    </lineage>
</organism>